<reference evidence="5" key="1">
    <citation type="submission" date="2022-07" db="EMBL/GenBank/DDBJ databases">
        <title>Phylogenomic reconstructions and comparative analyses of Kickxellomycotina fungi.</title>
        <authorList>
            <person name="Reynolds N.K."/>
            <person name="Stajich J.E."/>
            <person name="Barry K."/>
            <person name="Grigoriev I.V."/>
            <person name="Crous P."/>
            <person name="Smith M.E."/>
        </authorList>
    </citation>
    <scope>NUCLEOTIDE SEQUENCE</scope>
    <source>
        <strain evidence="5">NBRC 105413</strain>
    </source>
</reference>
<dbReference type="EMBL" id="JANBOH010000340">
    <property type="protein sequence ID" value="KAJ1642776.1"/>
    <property type="molecule type" value="Genomic_DNA"/>
</dbReference>
<comment type="caution">
    <text evidence="5">The sequence shown here is derived from an EMBL/GenBank/DDBJ whole genome shotgun (WGS) entry which is preliminary data.</text>
</comment>
<feature type="region of interest" description="Disordered" evidence="3">
    <location>
        <begin position="81"/>
        <end position="138"/>
    </location>
</feature>
<evidence type="ECO:0000313" key="6">
    <source>
        <dbReference type="Proteomes" id="UP001145021"/>
    </source>
</evidence>
<keyword evidence="6" id="KW-1185">Reference proteome</keyword>
<accession>A0A9W7XH84</accession>
<feature type="compositionally biased region" description="Basic and acidic residues" evidence="3">
    <location>
        <begin position="277"/>
        <end position="288"/>
    </location>
</feature>
<evidence type="ECO:0000256" key="2">
    <source>
        <dbReference type="SAM" id="Coils"/>
    </source>
</evidence>
<feature type="compositionally biased region" description="Acidic residues" evidence="3">
    <location>
        <begin position="104"/>
        <end position="113"/>
    </location>
</feature>
<feature type="region of interest" description="Disordered" evidence="3">
    <location>
        <begin position="225"/>
        <end position="330"/>
    </location>
</feature>
<feature type="coiled-coil region" evidence="2">
    <location>
        <begin position="194"/>
        <end position="221"/>
    </location>
</feature>
<feature type="region of interest" description="Disordered" evidence="3">
    <location>
        <begin position="155"/>
        <end position="186"/>
    </location>
</feature>
<feature type="compositionally biased region" description="Basic and acidic residues" evidence="3">
    <location>
        <begin position="231"/>
        <end position="262"/>
    </location>
</feature>
<sequence>MNSPFEPEILSNNNDGNSDLDDDPEFITRKQARSNKEITVRIALPVDGASGKPLYGIGQGLKKKEAERLACLDALEELDKNGVLSLQDNARPGRRAKRRNDRNESDDEFDDEFYDRTQTKVRRKADNKPETFESLSEKLQMAEKDIEQIQRDINKLEKNNAADSNGKVVQDDDGDGEGDGDGDELDAYMYALEKGQQASEKKQLETRLAELEKEKDRLVALIKLVAPDEPVASKKREDHSVTQAKRVAETREPVSDLPEPKRQRQSHGPTLRQIVESQKEAADKDPGKTSHIGGQEALTKRIEDDKTVEWQPPAGQTGDGRTSLNDKLGY</sequence>
<feature type="compositionally biased region" description="Acidic residues" evidence="3">
    <location>
        <begin position="171"/>
        <end position="186"/>
    </location>
</feature>
<gene>
    <name evidence="5" type="primary">SLC4A1AP</name>
    <name evidence="5" type="ORF">LPJ64_005403</name>
</gene>
<organism evidence="5 6">
    <name type="scientific">Coemansia asiatica</name>
    <dbReference type="NCBI Taxonomy" id="1052880"/>
    <lineage>
        <taxon>Eukaryota</taxon>
        <taxon>Fungi</taxon>
        <taxon>Fungi incertae sedis</taxon>
        <taxon>Zoopagomycota</taxon>
        <taxon>Kickxellomycotina</taxon>
        <taxon>Kickxellomycetes</taxon>
        <taxon>Kickxellales</taxon>
        <taxon>Kickxellaceae</taxon>
        <taxon>Coemansia</taxon>
    </lineage>
</organism>
<proteinExistence type="predicted"/>
<name>A0A9W7XH84_9FUNG</name>
<dbReference type="AlphaFoldDB" id="A0A9W7XH84"/>
<dbReference type="PROSITE" id="PS50137">
    <property type="entry name" value="DS_RBD"/>
    <property type="match status" value="1"/>
</dbReference>
<dbReference type="GO" id="GO:0003723">
    <property type="term" value="F:RNA binding"/>
    <property type="evidence" value="ECO:0007669"/>
    <property type="project" value="UniProtKB-UniRule"/>
</dbReference>
<evidence type="ECO:0000259" key="4">
    <source>
        <dbReference type="PROSITE" id="PS50137"/>
    </source>
</evidence>
<keyword evidence="1" id="KW-0694">RNA-binding</keyword>
<evidence type="ECO:0000313" key="5">
    <source>
        <dbReference type="EMBL" id="KAJ1642776.1"/>
    </source>
</evidence>
<feature type="domain" description="DRBM" evidence="4">
    <location>
        <begin position="55"/>
        <end position="80"/>
    </location>
</feature>
<feature type="compositionally biased region" description="Polar residues" evidence="3">
    <location>
        <begin position="319"/>
        <end position="330"/>
    </location>
</feature>
<dbReference type="Proteomes" id="UP001145021">
    <property type="component" value="Unassembled WGS sequence"/>
</dbReference>
<dbReference type="InterPro" id="IPR014720">
    <property type="entry name" value="dsRBD_dom"/>
</dbReference>
<feature type="region of interest" description="Disordered" evidence="3">
    <location>
        <begin position="1"/>
        <end position="32"/>
    </location>
</feature>
<feature type="compositionally biased region" description="Basic and acidic residues" evidence="3">
    <location>
        <begin position="114"/>
        <end position="131"/>
    </location>
</feature>
<feature type="compositionally biased region" description="Basic and acidic residues" evidence="3">
    <location>
        <begin position="298"/>
        <end position="308"/>
    </location>
</feature>
<protein>
    <submittedName>
        <fullName evidence="5">Kanadaptin</fullName>
    </submittedName>
</protein>
<evidence type="ECO:0000256" key="3">
    <source>
        <dbReference type="SAM" id="MobiDB-lite"/>
    </source>
</evidence>
<evidence type="ECO:0000256" key="1">
    <source>
        <dbReference type="PROSITE-ProRule" id="PRU00266"/>
    </source>
</evidence>
<keyword evidence="2" id="KW-0175">Coiled coil</keyword>